<organism evidence="1 2">
    <name type="scientific">Ambrosiozyma monospora</name>
    <name type="common">Yeast</name>
    <name type="synonym">Endomycopsis monosporus</name>
    <dbReference type="NCBI Taxonomy" id="43982"/>
    <lineage>
        <taxon>Eukaryota</taxon>
        <taxon>Fungi</taxon>
        <taxon>Dikarya</taxon>
        <taxon>Ascomycota</taxon>
        <taxon>Saccharomycotina</taxon>
        <taxon>Pichiomycetes</taxon>
        <taxon>Pichiales</taxon>
        <taxon>Pichiaceae</taxon>
        <taxon>Ambrosiozyma</taxon>
    </lineage>
</organism>
<reference evidence="1" key="1">
    <citation type="submission" date="2023-04" db="EMBL/GenBank/DDBJ databases">
        <title>Ambrosiozyma monospora NBRC 10751.</title>
        <authorList>
            <person name="Ichikawa N."/>
            <person name="Sato H."/>
            <person name="Tonouchi N."/>
        </authorList>
    </citation>
    <scope>NUCLEOTIDE SEQUENCE</scope>
    <source>
        <strain evidence="1">NBRC 10751</strain>
    </source>
</reference>
<dbReference type="EMBL" id="BSXS01016961">
    <property type="protein sequence ID" value="GMF08411.1"/>
    <property type="molecule type" value="Genomic_DNA"/>
</dbReference>
<evidence type="ECO:0000313" key="2">
    <source>
        <dbReference type="Proteomes" id="UP001165064"/>
    </source>
</evidence>
<sequence>MGTVQVEGNESASTAPLQSNIQNPVSNHSRSEDSNDVPDYTPDIYTSTVSRLEQTLHNTPASQHGVLLHTLDDFKTIKQKPNSFIRSQLFQECVSNDGGYMKHGDIKFEFPGVTFTLSEYNLDESSTLIGRLLKEMVRALGESSALDALLELE</sequence>
<gene>
    <name evidence="1" type="ORF">Amon02_001325100</name>
</gene>
<name>A0ACB5UD10_AMBMO</name>
<protein>
    <submittedName>
        <fullName evidence="1">Unnamed protein product</fullName>
    </submittedName>
</protein>
<proteinExistence type="predicted"/>
<comment type="caution">
    <text evidence="1">The sequence shown here is derived from an EMBL/GenBank/DDBJ whole genome shotgun (WGS) entry which is preliminary data.</text>
</comment>
<accession>A0ACB5UD10</accession>
<keyword evidence="2" id="KW-1185">Reference proteome</keyword>
<dbReference type="Proteomes" id="UP001165064">
    <property type="component" value="Unassembled WGS sequence"/>
</dbReference>
<evidence type="ECO:0000313" key="1">
    <source>
        <dbReference type="EMBL" id="GMF08411.1"/>
    </source>
</evidence>